<dbReference type="InterPro" id="IPR052598">
    <property type="entry name" value="IgSF_CEA-related"/>
</dbReference>
<dbReference type="InterPro" id="IPR007110">
    <property type="entry name" value="Ig-like_dom"/>
</dbReference>
<feature type="signal peptide" evidence="6">
    <location>
        <begin position="1"/>
        <end position="25"/>
    </location>
</feature>
<dbReference type="InterPro" id="IPR003599">
    <property type="entry name" value="Ig_sub"/>
</dbReference>
<dbReference type="InterPro" id="IPR003598">
    <property type="entry name" value="Ig_sub2"/>
</dbReference>
<dbReference type="Gene3D" id="2.60.40.10">
    <property type="entry name" value="Immunoglobulins"/>
    <property type="match status" value="1"/>
</dbReference>
<evidence type="ECO:0000313" key="9">
    <source>
        <dbReference type="RefSeq" id="XP_039243260.1"/>
    </source>
</evidence>
<dbReference type="PANTHER" id="PTHR44337:SF20">
    <property type="entry name" value="CARCINOEMBRYONIC ANTIGEN-RELATED CELL ADHESION MOLECULE 5-RELATED"/>
    <property type="match status" value="1"/>
</dbReference>
<keyword evidence="5" id="KW-0812">Transmembrane</keyword>
<evidence type="ECO:0000256" key="3">
    <source>
        <dbReference type="ARBA" id="ARBA00023180"/>
    </source>
</evidence>
<feature type="chain" id="PRO_5031158598" evidence="6">
    <location>
        <begin position="26"/>
        <end position="267"/>
    </location>
</feature>
<keyword evidence="5" id="KW-1133">Transmembrane helix</keyword>
<dbReference type="RefSeq" id="XP_039243260.1">
    <property type="nucleotide sequence ID" value="XM_039387326.1"/>
</dbReference>
<keyword evidence="5" id="KW-0472">Membrane</keyword>
<keyword evidence="3" id="KW-0325">Glycoprotein</keyword>
<feature type="transmembrane region" description="Helical" evidence="5">
    <location>
        <begin position="235"/>
        <end position="255"/>
    </location>
</feature>
<keyword evidence="4" id="KW-0393">Immunoglobulin domain</keyword>
<keyword evidence="2" id="KW-1015">Disulfide bond</keyword>
<dbReference type="SUPFAM" id="SSF48726">
    <property type="entry name" value="Immunoglobulin"/>
    <property type="match status" value="1"/>
</dbReference>
<dbReference type="InterPro" id="IPR013783">
    <property type="entry name" value="Ig-like_fold"/>
</dbReference>
<evidence type="ECO:0000256" key="4">
    <source>
        <dbReference type="ARBA" id="ARBA00023319"/>
    </source>
</evidence>
<dbReference type="InParanoid" id="A0A7R5KRS7"/>
<evidence type="ECO:0000256" key="6">
    <source>
        <dbReference type="SAM" id="SignalP"/>
    </source>
</evidence>
<feature type="domain" description="Ig-like" evidence="7">
    <location>
        <begin position="146"/>
        <end position="224"/>
    </location>
</feature>
<evidence type="ECO:0000256" key="1">
    <source>
        <dbReference type="ARBA" id="ARBA00022729"/>
    </source>
</evidence>
<organism evidence="8 9">
    <name type="scientific">Pipra filicauda</name>
    <name type="common">Wire-tailed manakin</name>
    <dbReference type="NCBI Taxonomy" id="649802"/>
    <lineage>
        <taxon>Eukaryota</taxon>
        <taxon>Metazoa</taxon>
        <taxon>Chordata</taxon>
        <taxon>Craniata</taxon>
        <taxon>Vertebrata</taxon>
        <taxon>Euteleostomi</taxon>
        <taxon>Archelosauria</taxon>
        <taxon>Archosauria</taxon>
        <taxon>Dinosauria</taxon>
        <taxon>Saurischia</taxon>
        <taxon>Theropoda</taxon>
        <taxon>Coelurosauria</taxon>
        <taxon>Aves</taxon>
        <taxon>Neognathae</taxon>
        <taxon>Neoaves</taxon>
        <taxon>Telluraves</taxon>
        <taxon>Australaves</taxon>
        <taxon>Passeriformes</taxon>
        <taxon>Pipridae</taxon>
        <taxon>Pipra</taxon>
    </lineage>
</organism>
<dbReference type="PANTHER" id="PTHR44337">
    <property type="entry name" value="CARCINOEMBRYONIC ANTIGEN-RELATED CELL ADHESION MOLECULE 8"/>
    <property type="match status" value="1"/>
</dbReference>
<accession>A0A7R5KRS7</accession>
<proteinExistence type="predicted"/>
<sequence>MFPVPLLPFLLSLLLLLLAPGSAAAGPGITARTLAPCYSADLSPASGRLVSAVGCTVLLTVPRLRVGRAVSWEYRAGVEQGVILRYAFDRPPSTARPYENRTRFNETNFSLQMVLRRGDGRLYRLSSEEEATDWFQLYVVEPLSEPEIVGNSSVKAGDDTKLVCNVLKGKADLYWWKKNGKLLLGSDRIQFEDNSTLCIVRVSMRDSGYYACVVRNAVSQNETSFLLHVHHSANVVLPVVLACVVVGCLAGIFVWCRKTEQPFRLCR</sequence>
<evidence type="ECO:0000256" key="5">
    <source>
        <dbReference type="SAM" id="Phobius"/>
    </source>
</evidence>
<dbReference type="PROSITE" id="PS50835">
    <property type="entry name" value="IG_LIKE"/>
    <property type="match status" value="1"/>
</dbReference>
<dbReference type="SMART" id="SM00408">
    <property type="entry name" value="IGc2"/>
    <property type="match status" value="1"/>
</dbReference>
<evidence type="ECO:0000256" key="2">
    <source>
        <dbReference type="ARBA" id="ARBA00023157"/>
    </source>
</evidence>
<dbReference type="InterPro" id="IPR036179">
    <property type="entry name" value="Ig-like_dom_sf"/>
</dbReference>
<gene>
    <name evidence="9" type="primary">LOC114000834</name>
</gene>
<keyword evidence="8" id="KW-1185">Reference proteome</keyword>
<reference evidence="9" key="1">
    <citation type="submission" date="2025-08" db="UniProtKB">
        <authorList>
            <consortium name="RefSeq"/>
        </authorList>
    </citation>
    <scope>IDENTIFICATION</scope>
    <source>
        <tissue evidence="9">Muscle</tissue>
    </source>
</reference>
<dbReference type="Proteomes" id="UP000504627">
    <property type="component" value="Unplaced"/>
</dbReference>
<protein>
    <submittedName>
        <fullName evidence="9">Carcinoembryonic antigen-related cell adhesion molecule 1-like</fullName>
    </submittedName>
</protein>
<dbReference type="Pfam" id="PF13927">
    <property type="entry name" value="Ig_3"/>
    <property type="match status" value="1"/>
</dbReference>
<dbReference type="SMART" id="SM00409">
    <property type="entry name" value="IG"/>
    <property type="match status" value="1"/>
</dbReference>
<dbReference type="GeneID" id="114000834"/>
<evidence type="ECO:0000259" key="7">
    <source>
        <dbReference type="PROSITE" id="PS50835"/>
    </source>
</evidence>
<evidence type="ECO:0000313" key="8">
    <source>
        <dbReference type="Proteomes" id="UP000504627"/>
    </source>
</evidence>
<dbReference type="AlphaFoldDB" id="A0A7R5KRS7"/>
<keyword evidence="1 6" id="KW-0732">Signal</keyword>
<name>A0A7R5KRS7_9PASS</name>